<keyword evidence="1" id="KW-0812">Transmembrane</keyword>
<organism evidence="2 3">
    <name type="scientific">Nannocystis radixulma</name>
    <dbReference type="NCBI Taxonomy" id="2995305"/>
    <lineage>
        <taxon>Bacteria</taxon>
        <taxon>Pseudomonadati</taxon>
        <taxon>Myxococcota</taxon>
        <taxon>Polyangia</taxon>
        <taxon>Nannocystales</taxon>
        <taxon>Nannocystaceae</taxon>
        <taxon>Nannocystis</taxon>
    </lineage>
</organism>
<keyword evidence="3" id="KW-1185">Reference proteome</keyword>
<dbReference type="RefSeq" id="WP_267685685.1">
    <property type="nucleotide sequence ID" value="NZ_JAQNDN010000019.1"/>
</dbReference>
<reference evidence="2 3" key="1">
    <citation type="submission" date="2022-11" db="EMBL/GenBank/DDBJ databases">
        <title>Minimal conservation of predation-associated metabolite biosynthetic gene clusters underscores biosynthetic potential of Myxococcota including descriptions for ten novel species: Archangium lansinium sp. nov., Myxococcus landrumus sp. nov., Nannocystis bai.</title>
        <authorList>
            <person name="Ahearne A."/>
            <person name="Stevens C."/>
            <person name="Dowd S."/>
        </authorList>
    </citation>
    <scope>NUCLEOTIDE SEQUENCE [LARGE SCALE GENOMIC DNA]</scope>
    <source>
        <strain evidence="2 3">NCELM</strain>
    </source>
</reference>
<dbReference type="EMBL" id="JAQNDN010000019">
    <property type="protein sequence ID" value="MDC0672299.1"/>
    <property type="molecule type" value="Genomic_DNA"/>
</dbReference>
<sequence>MSPNQARRSFTLNTFLAASLALVALGVAGVGVSDYMRIQKDKARYHDELVQAEASLAQVKYDEQGDVVEEDRSRYVDAMSTMKLFTDVLRSSRDQEANVYPYVAGGVLGFLVFAFIAVRSTRRS</sequence>
<evidence type="ECO:0000256" key="1">
    <source>
        <dbReference type="SAM" id="Phobius"/>
    </source>
</evidence>
<dbReference type="Proteomes" id="UP001217838">
    <property type="component" value="Unassembled WGS sequence"/>
</dbReference>
<proteinExistence type="predicted"/>
<accession>A0ABT5BFJ9</accession>
<feature type="transmembrane region" description="Helical" evidence="1">
    <location>
        <begin position="99"/>
        <end position="118"/>
    </location>
</feature>
<evidence type="ECO:0000313" key="2">
    <source>
        <dbReference type="EMBL" id="MDC0672299.1"/>
    </source>
</evidence>
<keyword evidence="1" id="KW-0472">Membrane</keyword>
<comment type="caution">
    <text evidence="2">The sequence shown here is derived from an EMBL/GenBank/DDBJ whole genome shotgun (WGS) entry which is preliminary data.</text>
</comment>
<protein>
    <submittedName>
        <fullName evidence="2">Uncharacterized protein</fullName>
    </submittedName>
</protein>
<gene>
    <name evidence="2" type="ORF">POL58_31415</name>
</gene>
<evidence type="ECO:0000313" key="3">
    <source>
        <dbReference type="Proteomes" id="UP001217838"/>
    </source>
</evidence>
<name>A0ABT5BFJ9_9BACT</name>
<keyword evidence="1" id="KW-1133">Transmembrane helix</keyword>